<dbReference type="InterPro" id="IPR037524">
    <property type="entry name" value="PA14/GLEYA"/>
</dbReference>
<comment type="similarity">
    <text evidence="1">Belongs to the glycosyl hydrolase 3 family.</text>
</comment>
<comment type="caution">
    <text evidence="4">The sequence shown here is derived from an EMBL/GenBank/DDBJ whole genome shotgun (WGS) entry which is preliminary data.</text>
</comment>
<dbReference type="Gene3D" id="3.40.50.1700">
    <property type="entry name" value="Glycoside hydrolase family 3 C-terminal domain"/>
    <property type="match status" value="1"/>
</dbReference>
<proteinExistence type="inferred from homology"/>
<gene>
    <name evidence="4" type="ORF">HD598_000432</name>
</gene>
<reference evidence="4 5" key="1">
    <citation type="submission" date="2020-08" db="EMBL/GenBank/DDBJ databases">
        <title>Sequencing the genomes of 1000 actinobacteria strains.</title>
        <authorList>
            <person name="Klenk H.-P."/>
        </authorList>
    </citation>
    <scope>NUCLEOTIDE SEQUENCE [LARGE SCALE GENOMIC DNA]</scope>
    <source>
        <strain evidence="4 5">DSM 105783</strain>
    </source>
</reference>
<dbReference type="InterPro" id="IPR013783">
    <property type="entry name" value="Ig-like_fold"/>
</dbReference>
<evidence type="ECO:0000256" key="2">
    <source>
        <dbReference type="ARBA" id="ARBA00022801"/>
    </source>
</evidence>
<accession>A0A7W8WYY4</accession>
<dbReference type="InterPro" id="IPR036962">
    <property type="entry name" value="Glyco_hydro_3_N_sf"/>
</dbReference>
<dbReference type="InterPro" id="IPR036881">
    <property type="entry name" value="Glyco_hydro_3_C_sf"/>
</dbReference>
<protein>
    <submittedName>
        <fullName evidence="4">Beta-glucosidase</fullName>
        <ecNumber evidence="4">3.2.1.21</ecNumber>
    </submittedName>
</protein>
<dbReference type="InterPro" id="IPR001764">
    <property type="entry name" value="Glyco_hydro_3_N"/>
</dbReference>
<dbReference type="PRINTS" id="PR00133">
    <property type="entry name" value="GLHYDRLASE3"/>
</dbReference>
<dbReference type="SUPFAM" id="SSF51445">
    <property type="entry name" value="(Trans)glycosidases"/>
    <property type="match status" value="1"/>
</dbReference>
<keyword evidence="2 4" id="KW-0378">Hydrolase</keyword>
<dbReference type="PROSITE" id="PS51820">
    <property type="entry name" value="PA14"/>
    <property type="match status" value="1"/>
</dbReference>
<dbReference type="AlphaFoldDB" id="A0A7W8WYY4"/>
<dbReference type="GO" id="GO:0008422">
    <property type="term" value="F:beta-glucosidase activity"/>
    <property type="evidence" value="ECO:0007669"/>
    <property type="project" value="UniProtKB-EC"/>
</dbReference>
<dbReference type="InterPro" id="IPR017853">
    <property type="entry name" value="GH"/>
</dbReference>
<dbReference type="Gene3D" id="2.60.40.10">
    <property type="entry name" value="Immunoglobulins"/>
    <property type="match status" value="1"/>
</dbReference>
<dbReference type="InterPro" id="IPR050288">
    <property type="entry name" value="Cellulose_deg_GH3"/>
</dbReference>
<dbReference type="RefSeq" id="WP_311538916.1">
    <property type="nucleotide sequence ID" value="NZ_BAAARH010000006.1"/>
</dbReference>
<name>A0A7W8WYY4_9MICC</name>
<dbReference type="Pfam" id="PF14310">
    <property type="entry name" value="Fn3-like"/>
    <property type="match status" value="1"/>
</dbReference>
<evidence type="ECO:0000259" key="3">
    <source>
        <dbReference type="PROSITE" id="PS51820"/>
    </source>
</evidence>
<keyword evidence="4" id="KW-0326">Glycosidase</keyword>
<dbReference type="Proteomes" id="UP000580797">
    <property type="component" value="Unassembled WGS sequence"/>
</dbReference>
<dbReference type="EC" id="3.2.1.21" evidence="4"/>
<dbReference type="SMART" id="SM01217">
    <property type="entry name" value="Fn3_like"/>
    <property type="match status" value="1"/>
</dbReference>
<dbReference type="EMBL" id="JACHDR010000001">
    <property type="protein sequence ID" value="MBB5511745.1"/>
    <property type="molecule type" value="Genomic_DNA"/>
</dbReference>
<dbReference type="SUPFAM" id="SSF52279">
    <property type="entry name" value="Beta-D-glucan exohydrolase, C-terminal domain"/>
    <property type="match status" value="1"/>
</dbReference>
<dbReference type="PANTHER" id="PTHR42715:SF10">
    <property type="entry name" value="BETA-GLUCOSIDASE"/>
    <property type="match status" value="1"/>
</dbReference>
<sequence length="753" mass="80334">MNFPSATAISASWDPSIARRLGAASAVEARRKGVDVVLGPTINLHRSPLGGRHFEAFSEDPVLTAELAAAYVAGVQRNGVGATPKHYIANDSETDRFTVDVKVDERTLRELYLLAFEKAIVESRAWLVMSAYNSINGVTATENHLLEAPLNSEWGFDGVVISDWTAVRSLRSANASQDLAMPGPDGPWGEALVAAVQSGEVSEAPVDRKVLRILKLAARVGALKGFEPVHTELVDTEDLVAFAREASIAGTVMVKNDGILPLNLDEDTKVAVIGHNARFARTQGGGSATVIPERVVTPLEGIQEVFGSDNVTYSAGAIVQDGINELPLEHITHPHTGKPGMRVEFVEPDGQVLFAEDRLSTSLVWFGGDAPISSASKIRFHTEYAPEETGTIHLGFSSVGHGRIFADGELLREATVDPVGTDLGAALLAPPGVSAPETVKQGIPLEILIEITPRSNAELSNTLGVTIGLEPKDTDPDELIREATEAARAANVAIVVVGTNSKVESEGYDRTSLALPGMQDRLVSEVAAANPRTVVLVNAGSPVLMPWRNDVAATLIGFFGGQEFGHAFADILKGVAEPGGRLPTTWPANEEDVPVINVTPESNGTLTYNEGIHIGYRAWLKAGAEPAYEFGFGLGYTDWTLDSLEIPENLTAGEVSSISITVTNVGSRAGKTVVQVYAEKPDSAVDRPVRWLVASAPVWADAGETVNLTVKLPTRLLAYWEDRWVYESGEYILHVGTSVTKLALHAKVDLVAG</sequence>
<evidence type="ECO:0000313" key="4">
    <source>
        <dbReference type="EMBL" id="MBB5511745.1"/>
    </source>
</evidence>
<feature type="domain" description="PA14" evidence="3">
    <location>
        <begin position="336"/>
        <end position="484"/>
    </location>
</feature>
<dbReference type="Gene3D" id="3.20.20.300">
    <property type="entry name" value="Glycoside hydrolase, family 3, N-terminal domain"/>
    <property type="match status" value="1"/>
</dbReference>
<dbReference type="Pfam" id="PF01915">
    <property type="entry name" value="Glyco_hydro_3_C"/>
    <property type="match status" value="1"/>
</dbReference>
<dbReference type="Pfam" id="PF00933">
    <property type="entry name" value="Glyco_hydro_3"/>
    <property type="match status" value="1"/>
</dbReference>
<dbReference type="InterPro" id="IPR002772">
    <property type="entry name" value="Glyco_hydro_3_C"/>
</dbReference>
<dbReference type="InterPro" id="IPR026891">
    <property type="entry name" value="Fn3-like"/>
</dbReference>
<organism evidence="4 5">
    <name type="scientific">Neomicrococcus aestuarii</name>
    <dbReference type="NCBI Taxonomy" id="556325"/>
    <lineage>
        <taxon>Bacteria</taxon>
        <taxon>Bacillati</taxon>
        <taxon>Actinomycetota</taxon>
        <taxon>Actinomycetes</taxon>
        <taxon>Micrococcales</taxon>
        <taxon>Micrococcaceae</taxon>
        <taxon>Neomicrococcus</taxon>
    </lineage>
</organism>
<dbReference type="GO" id="GO:0005975">
    <property type="term" value="P:carbohydrate metabolic process"/>
    <property type="evidence" value="ECO:0007669"/>
    <property type="project" value="InterPro"/>
</dbReference>
<evidence type="ECO:0000313" key="5">
    <source>
        <dbReference type="Proteomes" id="UP000580797"/>
    </source>
</evidence>
<dbReference type="PANTHER" id="PTHR42715">
    <property type="entry name" value="BETA-GLUCOSIDASE"/>
    <property type="match status" value="1"/>
</dbReference>
<evidence type="ECO:0000256" key="1">
    <source>
        <dbReference type="ARBA" id="ARBA00005336"/>
    </source>
</evidence>
<dbReference type="Gene3D" id="2.60.120.260">
    <property type="entry name" value="Galactose-binding domain-like"/>
    <property type="match status" value="1"/>
</dbReference>